<accession>A0A9W4XDA5</accession>
<dbReference type="AlphaFoldDB" id="A0A9W4XDA5"/>
<organism evidence="1 2">
    <name type="scientific">Periconia digitata</name>
    <dbReference type="NCBI Taxonomy" id="1303443"/>
    <lineage>
        <taxon>Eukaryota</taxon>
        <taxon>Fungi</taxon>
        <taxon>Dikarya</taxon>
        <taxon>Ascomycota</taxon>
        <taxon>Pezizomycotina</taxon>
        <taxon>Dothideomycetes</taxon>
        <taxon>Pleosporomycetidae</taxon>
        <taxon>Pleosporales</taxon>
        <taxon>Massarineae</taxon>
        <taxon>Periconiaceae</taxon>
        <taxon>Periconia</taxon>
    </lineage>
</organism>
<evidence type="ECO:0000313" key="2">
    <source>
        <dbReference type="Proteomes" id="UP001152607"/>
    </source>
</evidence>
<sequence>MFPSSYLKSSIFQKYYRKTTTTYLSIYGIDKEFCCNIAGSPLVANTQAMVKELCHIIPNTRREANCFVDDILTGRTSPLWYELKPI</sequence>
<dbReference type="Proteomes" id="UP001152607">
    <property type="component" value="Unassembled WGS sequence"/>
</dbReference>
<protein>
    <submittedName>
        <fullName evidence="1">Uncharacterized protein</fullName>
    </submittedName>
</protein>
<name>A0A9W4XDA5_9PLEO</name>
<evidence type="ECO:0000313" key="1">
    <source>
        <dbReference type="EMBL" id="CAI6242917.1"/>
    </source>
</evidence>
<proteinExistence type="predicted"/>
<keyword evidence="2" id="KW-1185">Reference proteome</keyword>
<comment type="caution">
    <text evidence="1">The sequence shown here is derived from an EMBL/GenBank/DDBJ whole genome shotgun (WGS) entry which is preliminary data.</text>
</comment>
<reference evidence="1" key="1">
    <citation type="submission" date="2023-01" db="EMBL/GenBank/DDBJ databases">
        <authorList>
            <person name="Van Ghelder C."/>
            <person name="Rancurel C."/>
        </authorList>
    </citation>
    <scope>NUCLEOTIDE SEQUENCE</scope>
    <source>
        <strain evidence="1">CNCM I-4278</strain>
    </source>
</reference>
<gene>
    <name evidence="1" type="ORF">PDIGIT_LOCUS657</name>
</gene>
<dbReference type="EMBL" id="CAOQHR010000001">
    <property type="protein sequence ID" value="CAI6242917.1"/>
    <property type="molecule type" value="Genomic_DNA"/>
</dbReference>